<sequence length="193" mass="21752">MDVAEGWGRLRTWLAASAPTTYELLRPGAAPAEVEELQRRLGLGFPADLCRWWTLCDGTERTEFAEILPPFYTPHSTRSAFDAREWRRLRYRATWAEPDAEPEAGTAARSFHPAWVPIAFDGCGDALVVDLRPGPLHGCVLEWDQERSEVHKPEWPSLGEMAAEVAEALETGTPVRHSHPTVTPDGRLDWRIR</sequence>
<dbReference type="EMBL" id="JACHMH010000001">
    <property type="protein sequence ID" value="MBB4675700.1"/>
    <property type="molecule type" value="Genomic_DNA"/>
</dbReference>
<dbReference type="RefSeq" id="WP_185001636.1">
    <property type="nucleotide sequence ID" value="NZ_BAAAUI010000064.1"/>
</dbReference>
<dbReference type="InterPro" id="IPR051873">
    <property type="entry name" value="KNR4/SMI1_regulator"/>
</dbReference>
<name>A0A7W7C721_9PSEU</name>
<accession>A0A7W7C721</accession>
<dbReference type="PANTHER" id="PTHR47432:SF1">
    <property type="entry name" value="CELL WALL ASSEMBLY REGULATOR SMI1"/>
    <property type="match status" value="1"/>
</dbReference>
<dbReference type="InterPro" id="IPR037883">
    <property type="entry name" value="Knr4/Smi1-like_sf"/>
</dbReference>
<evidence type="ECO:0000259" key="1">
    <source>
        <dbReference type="SMART" id="SM00860"/>
    </source>
</evidence>
<dbReference type="Pfam" id="PF09346">
    <property type="entry name" value="SMI1_KNR4"/>
    <property type="match status" value="1"/>
</dbReference>
<feature type="domain" description="Knr4/Smi1-like" evidence="1">
    <location>
        <begin position="28"/>
        <end position="164"/>
    </location>
</feature>
<dbReference type="SUPFAM" id="SSF160631">
    <property type="entry name" value="SMI1/KNR4-like"/>
    <property type="match status" value="1"/>
</dbReference>
<organism evidence="2 3">
    <name type="scientific">Crossiella cryophila</name>
    <dbReference type="NCBI Taxonomy" id="43355"/>
    <lineage>
        <taxon>Bacteria</taxon>
        <taxon>Bacillati</taxon>
        <taxon>Actinomycetota</taxon>
        <taxon>Actinomycetes</taxon>
        <taxon>Pseudonocardiales</taxon>
        <taxon>Pseudonocardiaceae</taxon>
        <taxon>Crossiella</taxon>
    </lineage>
</organism>
<keyword evidence="3" id="KW-1185">Reference proteome</keyword>
<dbReference type="Proteomes" id="UP000533598">
    <property type="component" value="Unassembled WGS sequence"/>
</dbReference>
<reference evidence="2 3" key="1">
    <citation type="submission" date="2020-08" db="EMBL/GenBank/DDBJ databases">
        <title>Sequencing the genomes of 1000 actinobacteria strains.</title>
        <authorList>
            <person name="Klenk H.-P."/>
        </authorList>
    </citation>
    <scope>NUCLEOTIDE SEQUENCE [LARGE SCALE GENOMIC DNA]</scope>
    <source>
        <strain evidence="2 3">DSM 44230</strain>
    </source>
</reference>
<dbReference type="SMART" id="SM00860">
    <property type="entry name" value="SMI1_KNR4"/>
    <property type="match status" value="1"/>
</dbReference>
<dbReference type="AlphaFoldDB" id="A0A7W7C721"/>
<proteinExistence type="predicted"/>
<protein>
    <submittedName>
        <fullName evidence="2">Cell wall assembly regulator SMI1</fullName>
    </submittedName>
</protein>
<evidence type="ECO:0000313" key="2">
    <source>
        <dbReference type="EMBL" id="MBB4675700.1"/>
    </source>
</evidence>
<dbReference type="InterPro" id="IPR018958">
    <property type="entry name" value="Knr4/Smi1-like_dom"/>
</dbReference>
<comment type="caution">
    <text evidence="2">The sequence shown here is derived from an EMBL/GenBank/DDBJ whole genome shotgun (WGS) entry which is preliminary data.</text>
</comment>
<evidence type="ECO:0000313" key="3">
    <source>
        <dbReference type="Proteomes" id="UP000533598"/>
    </source>
</evidence>
<dbReference type="PANTHER" id="PTHR47432">
    <property type="entry name" value="CELL WALL ASSEMBLY REGULATOR SMI1"/>
    <property type="match status" value="1"/>
</dbReference>
<gene>
    <name evidence="2" type="ORF">HNR67_001818</name>
</gene>